<proteinExistence type="predicted"/>
<organism evidence="1 2">
    <name type="scientific">Adonisia turfae CCMR0082</name>
    <dbReference type="NCBI Taxonomy" id="2304604"/>
    <lineage>
        <taxon>Bacteria</taxon>
        <taxon>Bacillati</taxon>
        <taxon>Cyanobacteriota</taxon>
        <taxon>Adonisia</taxon>
        <taxon>Adonisia turfae</taxon>
    </lineage>
</organism>
<evidence type="ECO:0000313" key="1">
    <source>
        <dbReference type="EMBL" id="NEZ65651.1"/>
    </source>
</evidence>
<name>A0A6M0SCD5_9CYAN</name>
<reference evidence="1 2" key="1">
    <citation type="journal article" date="2020" name="Microb. Ecol.">
        <title>Ecogenomics of the Marine Benthic Filamentous Cyanobacterium Adonisia.</title>
        <authorList>
            <person name="Walter J.M."/>
            <person name="Coutinho F.H."/>
            <person name="Leomil L."/>
            <person name="Hargreaves P.I."/>
            <person name="Campeao M.E."/>
            <person name="Vieira V.V."/>
            <person name="Silva B.S."/>
            <person name="Fistarol G.O."/>
            <person name="Salomon P.S."/>
            <person name="Sawabe T."/>
            <person name="Mino S."/>
            <person name="Hosokawa M."/>
            <person name="Miyashita H."/>
            <person name="Maruyama F."/>
            <person name="van Verk M.C."/>
            <person name="Dutilh B.E."/>
            <person name="Thompson C.C."/>
            <person name="Thompson F.L."/>
        </authorList>
    </citation>
    <scope>NUCLEOTIDE SEQUENCE [LARGE SCALE GENOMIC DNA]</scope>
    <source>
        <strain evidence="1 2">CCMR0082</strain>
    </source>
</reference>
<accession>A0A6M0SCD5</accession>
<sequence length="26" mass="3209">MLLRSYCHTGKHNKAFQIYNWHFSLL</sequence>
<gene>
    <name evidence="1" type="ORF">D0962_23325</name>
</gene>
<dbReference type="Proteomes" id="UP000473574">
    <property type="component" value="Unassembled WGS sequence"/>
</dbReference>
<protein>
    <submittedName>
        <fullName evidence="1">Uncharacterized protein</fullName>
    </submittedName>
</protein>
<dbReference type="EMBL" id="QZCE01000002">
    <property type="protein sequence ID" value="NEZ65651.1"/>
    <property type="molecule type" value="Genomic_DNA"/>
</dbReference>
<comment type="caution">
    <text evidence="1">The sequence shown here is derived from an EMBL/GenBank/DDBJ whole genome shotgun (WGS) entry which is preliminary data.</text>
</comment>
<dbReference type="AlphaFoldDB" id="A0A6M0SCD5"/>
<evidence type="ECO:0000313" key="2">
    <source>
        <dbReference type="Proteomes" id="UP000473574"/>
    </source>
</evidence>